<dbReference type="EMBL" id="BSNG01000001">
    <property type="protein sequence ID" value="GLQ09840.1"/>
    <property type="molecule type" value="Genomic_DNA"/>
</dbReference>
<dbReference type="Proteomes" id="UP001161406">
    <property type="component" value="Unassembled WGS sequence"/>
</dbReference>
<proteinExistence type="predicted"/>
<evidence type="ECO:0000313" key="1">
    <source>
        <dbReference type="EMBL" id="GLQ09840.1"/>
    </source>
</evidence>
<reference evidence="1" key="2">
    <citation type="submission" date="2023-01" db="EMBL/GenBank/DDBJ databases">
        <title>Draft genome sequence of Devosia yakushimensis strain NBRC 103855.</title>
        <authorList>
            <person name="Sun Q."/>
            <person name="Mori K."/>
        </authorList>
    </citation>
    <scope>NUCLEOTIDE SEQUENCE</scope>
    <source>
        <strain evidence="1">NBRC 103855</strain>
    </source>
</reference>
<evidence type="ECO:0000313" key="2">
    <source>
        <dbReference type="Proteomes" id="UP001161406"/>
    </source>
</evidence>
<name>A0ABQ5UCM3_9HYPH</name>
<reference evidence="1" key="1">
    <citation type="journal article" date="2014" name="Int. J. Syst. Evol. Microbiol.">
        <title>Complete genome of a new Firmicutes species belonging to the dominant human colonic microbiota ('Ruminococcus bicirculans') reveals two chromosomes and a selective capacity to utilize plant glucans.</title>
        <authorList>
            <consortium name="NISC Comparative Sequencing Program"/>
            <person name="Wegmann U."/>
            <person name="Louis P."/>
            <person name="Goesmann A."/>
            <person name="Henrissat B."/>
            <person name="Duncan S.H."/>
            <person name="Flint H.J."/>
        </authorList>
    </citation>
    <scope>NUCLEOTIDE SEQUENCE</scope>
    <source>
        <strain evidence="1">NBRC 103855</strain>
    </source>
</reference>
<sequence>MMTHDVSDADLHAYLDDELDPLHSLAVEAYLARHPSAAAQLMADRRLRTELRLALAPEEALRPVPTEQAATRLANALNRAKWQGWRRSVPLAGLLLACGWLAHEAAILPDVMSVVGVPDYVDVAIEAHRDTSVHPPLYPQIQGYNRRQLLSATAIAMPHLPPDWKVVDVQAYPSQYGPSVEVLVAAPGMGAVSFFATRPGNSAMVEVNSDRVDGVATANWQVGDVAYALVGDTDLPRIERAAEDLTGRF</sequence>
<gene>
    <name evidence="1" type="ORF">GCM10007913_17720</name>
</gene>
<comment type="caution">
    <text evidence="1">The sequence shown here is derived from an EMBL/GenBank/DDBJ whole genome shotgun (WGS) entry which is preliminary data.</text>
</comment>
<protein>
    <submittedName>
        <fullName evidence="1">Transcriptional regulator, anti-sigma factor</fullName>
    </submittedName>
</protein>
<dbReference type="RefSeq" id="WP_284389946.1">
    <property type="nucleotide sequence ID" value="NZ_BSNG01000001.1"/>
</dbReference>
<organism evidence="1 2">
    <name type="scientific">Devosia yakushimensis</name>
    <dbReference type="NCBI Taxonomy" id="470028"/>
    <lineage>
        <taxon>Bacteria</taxon>
        <taxon>Pseudomonadati</taxon>
        <taxon>Pseudomonadota</taxon>
        <taxon>Alphaproteobacteria</taxon>
        <taxon>Hyphomicrobiales</taxon>
        <taxon>Devosiaceae</taxon>
        <taxon>Devosia</taxon>
    </lineage>
</organism>
<accession>A0ABQ5UCM3</accession>
<keyword evidence="2" id="KW-1185">Reference proteome</keyword>